<evidence type="ECO:0000313" key="4">
    <source>
        <dbReference type="EMBL" id="CAF9918736.1"/>
    </source>
</evidence>
<dbReference type="InterPro" id="IPR036322">
    <property type="entry name" value="WD40_repeat_dom_sf"/>
</dbReference>
<dbReference type="InterPro" id="IPR001680">
    <property type="entry name" value="WD40_rpt"/>
</dbReference>
<evidence type="ECO:0000313" key="5">
    <source>
        <dbReference type="Proteomes" id="UP000664169"/>
    </source>
</evidence>
<dbReference type="EMBL" id="CAJPDQ010000013">
    <property type="protein sequence ID" value="CAF9918736.1"/>
    <property type="molecule type" value="Genomic_DNA"/>
</dbReference>
<comment type="caution">
    <text evidence="4">The sequence shown here is derived from an EMBL/GenBank/DDBJ whole genome shotgun (WGS) entry which is preliminary data.</text>
</comment>
<dbReference type="PANTHER" id="PTHR19848:SF8">
    <property type="entry name" value="F-BOX AND WD REPEAT DOMAIN CONTAINING 7"/>
    <property type="match status" value="1"/>
</dbReference>
<proteinExistence type="predicted"/>
<dbReference type="OrthoDB" id="538223at2759"/>
<dbReference type="PROSITE" id="PS50082">
    <property type="entry name" value="WD_REPEATS_2"/>
    <property type="match status" value="2"/>
</dbReference>
<protein>
    <submittedName>
        <fullName evidence="4">Uncharacterized protein</fullName>
    </submittedName>
</protein>
<accession>A0A8H3F5W2</accession>
<gene>
    <name evidence="4" type="ORF">GOMPHAMPRED_001612</name>
</gene>
<feature type="repeat" description="WD" evidence="3">
    <location>
        <begin position="1"/>
        <end position="41"/>
    </location>
</feature>
<evidence type="ECO:0000256" key="3">
    <source>
        <dbReference type="PROSITE-ProRule" id="PRU00221"/>
    </source>
</evidence>
<organism evidence="4 5">
    <name type="scientific">Gomphillus americanus</name>
    <dbReference type="NCBI Taxonomy" id="1940652"/>
    <lineage>
        <taxon>Eukaryota</taxon>
        <taxon>Fungi</taxon>
        <taxon>Dikarya</taxon>
        <taxon>Ascomycota</taxon>
        <taxon>Pezizomycotina</taxon>
        <taxon>Lecanoromycetes</taxon>
        <taxon>OSLEUM clade</taxon>
        <taxon>Ostropomycetidae</taxon>
        <taxon>Ostropales</taxon>
        <taxon>Graphidaceae</taxon>
        <taxon>Gomphilloideae</taxon>
        <taxon>Gomphillus</taxon>
    </lineage>
</organism>
<reference evidence="4" key="1">
    <citation type="submission" date="2021-03" db="EMBL/GenBank/DDBJ databases">
        <authorList>
            <person name="Tagirdzhanova G."/>
        </authorList>
    </citation>
    <scope>NUCLEOTIDE SEQUENCE</scope>
</reference>
<dbReference type="PANTHER" id="PTHR19848">
    <property type="entry name" value="WD40 REPEAT PROTEIN"/>
    <property type="match status" value="1"/>
</dbReference>
<dbReference type="Pfam" id="PF00400">
    <property type="entry name" value="WD40"/>
    <property type="match status" value="1"/>
</dbReference>
<dbReference type="InterPro" id="IPR015943">
    <property type="entry name" value="WD40/YVTN_repeat-like_dom_sf"/>
</dbReference>
<sequence>MVYSGLVCVVIFFPDGRLLASGDLNGKIKLWDVTSGRPLLCQTFSTDLSVNVIFFRPDGKTIASNCKRSHTIQLWNIDSKEELQQLSTEYSRLLNVIEFSPEGRLLASASVYNADKLHATISGEIQPQQTVAEQRVDVVLSVAFSLNCKLLAEGTESGKVKIWSLTTGQLWRSLSGIRDQVISIAFSPNNKLLVAVLYDMYGRDGIGKVVIWDVDLGIVLQTLRKRMPVGLIACSSNGELLAYRKGLYSIEFLDTYSGQLKGCVQVPRLVNKLYFHDELPILQTNLGSINIGDDTGSKFLGWTDLTKYEMQEDWILDRGQKLLWLPPEYRGVFAYQDDLIALGLRSGRTVLFEFSLKDLDLGIEDDEDDEVLTRKKK</sequence>
<dbReference type="Gene3D" id="2.130.10.10">
    <property type="entry name" value="YVTN repeat-like/Quinoprotein amine dehydrogenase"/>
    <property type="match status" value="2"/>
</dbReference>
<keyword evidence="2" id="KW-0677">Repeat</keyword>
<evidence type="ECO:0000256" key="2">
    <source>
        <dbReference type="ARBA" id="ARBA00022737"/>
    </source>
</evidence>
<dbReference type="SMART" id="SM00320">
    <property type="entry name" value="WD40"/>
    <property type="match status" value="4"/>
</dbReference>
<name>A0A8H3F5W2_9LECA</name>
<dbReference type="SUPFAM" id="SSF50978">
    <property type="entry name" value="WD40 repeat-like"/>
    <property type="match status" value="1"/>
</dbReference>
<keyword evidence="5" id="KW-1185">Reference proteome</keyword>
<evidence type="ECO:0000256" key="1">
    <source>
        <dbReference type="ARBA" id="ARBA00022574"/>
    </source>
</evidence>
<dbReference type="PROSITE" id="PS00678">
    <property type="entry name" value="WD_REPEATS_1"/>
    <property type="match status" value="1"/>
</dbReference>
<keyword evidence="1 3" id="KW-0853">WD repeat</keyword>
<dbReference type="PROSITE" id="PS50294">
    <property type="entry name" value="WD_REPEATS_REGION"/>
    <property type="match status" value="1"/>
</dbReference>
<dbReference type="InterPro" id="IPR019775">
    <property type="entry name" value="WD40_repeat_CS"/>
</dbReference>
<feature type="repeat" description="WD" evidence="3">
    <location>
        <begin position="132"/>
        <end position="173"/>
    </location>
</feature>
<dbReference type="AlphaFoldDB" id="A0A8H3F5W2"/>
<dbReference type="Proteomes" id="UP000664169">
    <property type="component" value="Unassembled WGS sequence"/>
</dbReference>